<evidence type="ECO:0000256" key="5">
    <source>
        <dbReference type="SAM" id="Phobius"/>
    </source>
</evidence>
<dbReference type="InterPro" id="IPR029095">
    <property type="entry name" value="NarX-like_N"/>
</dbReference>
<gene>
    <name evidence="7" type="ORF">ciss_12010</name>
</gene>
<evidence type="ECO:0000259" key="6">
    <source>
        <dbReference type="Pfam" id="PF13675"/>
    </source>
</evidence>
<comment type="subcellular location">
    <subcellularLocation>
        <location evidence="1">Membrane</location>
        <topology evidence="1">Multi-pass membrane protein</topology>
    </subcellularLocation>
</comment>
<keyword evidence="4 5" id="KW-0472">Membrane</keyword>
<dbReference type="Gene3D" id="6.10.340.10">
    <property type="match status" value="1"/>
</dbReference>
<dbReference type="AlphaFoldDB" id="A0A1L8D269"/>
<sequence length="228" mass="26202">MLKFIKDFSDRYPLKIKLLVPALLIFLASFGTILIILGLNSYNVKTQTAINIAGRQRMQIQKLTKEILAYKLTKDPNLKVKSQETAMLFKQTLDSLSRGGTVEIAGNKFELTKAPAEVAELLEDAKKAWEEEAQNFQPESNIAPQELLAKSEKLYQRFDQITLAYQNYSKKLYNKLTNWILILTFFNVLAAIGAWFYTTYLISKPMKQLTYWAEKMAAGDLDFETEEY</sequence>
<organism evidence="7 8">
    <name type="scientific">Carboxydothermus islandicus</name>
    <dbReference type="NCBI Taxonomy" id="661089"/>
    <lineage>
        <taxon>Bacteria</taxon>
        <taxon>Bacillati</taxon>
        <taxon>Bacillota</taxon>
        <taxon>Clostridia</taxon>
        <taxon>Thermoanaerobacterales</taxon>
        <taxon>Thermoanaerobacteraceae</taxon>
        <taxon>Carboxydothermus</taxon>
    </lineage>
</organism>
<feature type="transmembrane region" description="Helical" evidence="5">
    <location>
        <begin position="20"/>
        <end position="39"/>
    </location>
</feature>
<proteinExistence type="predicted"/>
<comment type="caution">
    <text evidence="7">The sequence shown here is derived from an EMBL/GenBank/DDBJ whole genome shotgun (WGS) entry which is preliminary data.</text>
</comment>
<dbReference type="RefSeq" id="WP_075865427.1">
    <property type="nucleotide sequence ID" value="NZ_BDJL01000035.1"/>
</dbReference>
<evidence type="ECO:0000256" key="4">
    <source>
        <dbReference type="ARBA" id="ARBA00023136"/>
    </source>
</evidence>
<reference evidence="8" key="1">
    <citation type="submission" date="2016-12" db="EMBL/GenBank/DDBJ databases">
        <title>Draft Genome Sequences od Carboxydothermus pertinax and islandicus, Hydrogenogenic Carboxydotrophic Bacteria.</title>
        <authorList>
            <person name="Fukuyama Y."/>
            <person name="Ohmae K."/>
            <person name="Yoneda Y."/>
            <person name="Yoshida T."/>
            <person name="Sako Y."/>
        </authorList>
    </citation>
    <scope>NUCLEOTIDE SEQUENCE [LARGE SCALE GENOMIC DNA]</scope>
    <source>
        <strain evidence="8">SET</strain>
    </source>
</reference>
<feature type="domain" description="NarX-like N-terminal" evidence="6">
    <location>
        <begin position="41"/>
        <end position="136"/>
    </location>
</feature>
<dbReference type="OrthoDB" id="952521at2"/>
<evidence type="ECO:0000313" key="7">
    <source>
        <dbReference type="EMBL" id="GAV25268.1"/>
    </source>
</evidence>
<accession>A0A1L8D269</accession>
<evidence type="ECO:0000256" key="1">
    <source>
        <dbReference type="ARBA" id="ARBA00004141"/>
    </source>
</evidence>
<dbReference type="STRING" id="661089.ciss_12010"/>
<dbReference type="GO" id="GO:0016020">
    <property type="term" value="C:membrane"/>
    <property type="evidence" value="ECO:0007669"/>
    <property type="project" value="UniProtKB-SubCell"/>
</dbReference>
<evidence type="ECO:0000256" key="2">
    <source>
        <dbReference type="ARBA" id="ARBA00022692"/>
    </source>
</evidence>
<keyword evidence="3 5" id="KW-1133">Transmembrane helix</keyword>
<keyword evidence="2 5" id="KW-0812">Transmembrane</keyword>
<evidence type="ECO:0000313" key="8">
    <source>
        <dbReference type="Proteomes" id="UP000187338"/>
    </source>
</evidence>
<evidence type="ECO:0000256" key="3">
    <source>
        <dbReference type="ARBA" id="ARBA00022989"/>
    </source>
</evidence>
<dbReference type="Pfam" id="PF13675">
    <property type="entry name" value="PilJ"/>
    <property type="match status" value="1"/>
</dbReference>
<name>A0A1L8D269_9THEO</name>
<protein>
    <recommendedName>
        <fullName evidence="6">NarX-like N-terminal domain-containing protein</fullName>
    </recommendedName>
</protein>
<feature type="transmembrane region" description="Helical" evidence="5">
    <location>
        <begin position="176"/>
        <end position="197"/>
    </location>
</feature>
<keyword evidence="8" id="KW-1185">Reference proteome</keyword>
<dbReference type="Proteomes" id="UP000187338">
    <property type="component" value="Unassembled WGS sequence"/>
</dbReference>
<dbReference type="EMBL" id="BDJL01000035">
    <property type="protein sequence ID" value="GAV25268.1"/>
    <property type="molecule type" value="Genomic_DNA"/>
</dbReference>